<dbReference type="Gene3D" id="3.40.250.10">
    <property type="entry name" value="Rhodanese-like domain"/>
    <property type="match status" value="1"/>
</dbReference>
<feature type="domain" description="Rhodanese" evidence="1">
    <location>
        <begin position="86"/>
        <end position="109"/>
    </location>
</feature>
<accession>A0A6C0KLB0</accession>
<dbReference type="Pfam" id="PF00581">
    <property type="entry name" value="Rhodanese"/>
    <property type="match status" value="1"/>
</dbReference>
<dbReference type="AlphaFoldDB" id="A0A6C0KLB0"/>
<evidence type="ECO:0000313" key="2">
    <source>
        <dbReference type="EMBL" id="QHU18073.1"/>
    </source>
</evidence>
<dbReference type="SUPFAM" id="SSF52821">
    <property type="entry name" value="Rhodanese/Cell cycle control phosphatase"/>
    <property type="match status" value="1"/>
</dbReference>
<name>A0A6C0KLB0_9ZZZZ</name>
<dbReference type="InterPro" id="IPR036873">
    <property type="entry name" value="Rhodanese-like_dom_sf"/>
</dbReference>
<dbReference type="PROSITE" id="PS50206">
    <property type="entry name" value="RHODANESE_3"/>
    <property type="match status" value="1"/>
</dbReference>
<dbReference type="InterPro" id="IPR001763">
    <property type="entry name" value="Rhodanese-like_dom"/>
</dbReference>
<proteinExistence type="predicted"/>
<dbReference type="EMBL" id="MN740923">
    <property type="protein sequence ID" value="QHU18073.1"/>
    <property type="molecule type" value="Genomic_DNA"/>
</dbReference>
<sequence>MGNSKSLPICSFEEVQEEIKSNNESFFINTLHESCQHCLIPGTLKAHEEEKKVNSLLSSKYKSKTKVVVYGKNNRDQTVYKKYTQFIKLGITHVKIYAGGMFEWLLLQEVYGDKLFPTTGNEHDLLMFK</sequence>
<evidence type="ECO:0000259" key="1">
    <source>
        <dbReference type="PROSITE" id="PS50206"/>
    </source>
</evidence>
<reference evidence="2" key="1">
    <citation type="journal article" date="2020" name="Nature">
        <title>Giant virus diversity and host interactions through global metagenomics.</title>
        <authorList>
            <person name="Schulz F."/>
            <person name="Roux S."/>
            <person name="Paez-Espino D."/>
            <person name="Jungbluth S."/>
            <person name="Walsh D.A."/>
            <person name="Denef V.J."/>
            <person name="McMahon K.D."/>
            <person name="Konstantinidis K.T."/>
            <person name="Eloe-Fadrosh E.A."/>
            <person name="Kyrpides N.C."/>
            <person name="Woyke T."/>
        </authorList>
    </citation>
    <scope>NUCLEOTIDE SEQUENCE</scope>
    <source>
        <strain evidence="2">GVMAG-S-3300012919-55</strain>
    </source>
</reference>
<organism evidence="2">
    <name type="scientific">viral metagenome</name>
    <dbReference type="NCBI Taxonomy" id="1070528"/>
    <lineage>
        <taxon>unclassified sequences</taxon>
        <taxon>metagenomes</taxon>
        <taxon>organismal metagenomes</taxon>
    </lineage>
</organism>
<protein>
    <recommendedName>
        <fullName evidence="1">Rhodanese domain-containing protein</fullName>
    </recommendedName>
</protein>